<evidence type="ECO:0000256" key="6">
    <source>
        <dbReference type="ARBA" id="ARBA00022643"/>
    </source>
</evidence>
<dbReference type="PANTHER" id="PTHR48109:SF1">
    <property type="entry name" value="DIHYDROOROTATE DEHYDROGENASE (FUMARATE)"/>
    <property type="match status" value="1"/>
</dbReference>
<dbReference type="EMBL" id="LSGP01000006">
    <property type="protein sequence ID" value="KYZ77849.1"/>
    <property type="molecule type" value="Genomic_DNA"/>
</dbReference>
<comment type="caution">
    <text evidence="12">The sequence shown here is derived from an EMBL/GenBank/DDBJ whole genome shotgun (WGS) entry which is preliminary data.</text>
</comment>
<feature type="transmembrane region" description="Helical" evidence="10">
    <location>
        <begin position="206"/>
        <end position="228"/>
    </location>
</feature>
<feature type="active site" description="Nucleophile" evidence="9">
    <location>
        <position position="129"/>
    </location>
</feature>
<dbReference type="NCBIfam" id="TIGR01037">
    <property type="entry name" value="pyrD_sub1_fam"/>
    <property type="match status" value="1"/>
</dbReference>
<feature type="binding site" evidence="9">
    <location>
        <begin position="191"/>
        <end position="192"/>
    </location>
    <ligand>
        <name>substrate</name>
    </ligand>
</feature>
<evidence type="ECO:0000313" key="13">
    <source>
        <dbReference type="Proteomes" id="UP000076268"/>
    </source>
</evidence>
<comment type="subcellular location">
    <subcellularLocation>
        <location evidence="1 9">Cytoplasm</location>
    </subcellularLocation>
</comment>
<comment type="similarity">
    <text evidence="3 9">Belongs to the dihydroorotate dehydrogenase family. Type 1 subfamily.</text>
</comment>
<dbReference type="InterPro" id="IPR050074">
    <property type="entry name" value="DHO_dehydrogenase"/>
</dbReference>
<keyword evidence="5 9" id="KW-0285">Flavoprotein</keyword>
<evidence type="ECO:0000256" key="9">
    <source>
        <dbReference type="HAMAP-Rule" id="MF_00224"/>
    </source>
</evidence>
<sequence>MGRLAVNLGNIRLNNPVMPAAGTFSVESASQFYDVNRLGAVVAKTVTLNAREGNRTPRVAETYGGMLNSVGLQNAGVDSFLLEEMPKLTDLTTPVIISIAGHTVDEFVALARKLDAVPGIAAIEVNVSCPNVECGGKVFASDAQQLSRVMTAVRKATGKYLIAKLSPNAGDMVEMAQTAESAGADCLCVANTLLGMKIDTRTRRPVLANIVGGLSGPAVMPIILRMVYQIAPKVSIPIIGVGGIVTAEDAVEYLLAGATAVQVGTASFTNPTAMIDIIHGLEEYLRASQISSLSELIGAAHR</sequence>
<keyword evidence="6 9" id="KW-0288">FMN</keyword>
<evidence type="ECO:0000256" key="5">
    <source>
        <dbReference type="ARBA" id="ARBA00022630"/>
    </source>
</evidence>
<proteinExistence type="inferred from homology"/>
<dbReference type="PANTHER" id="PTHR48109">
    <property type="entry name" value="DIHYDROOROTATE DEHYDROGENASE (QUINONE), MITOCHONDRIAL-RELATED"/>
    <property type="match status" value="1"/>
</dbReference>
<dbReference type="InterPro" id="IPR012135">
    <property type="entry name" value="Dihydroorotate_DH_1_2"/>
</dbReference>
<dbReference type="InterPro" id="IPR049622">
    <property type="entry name" value="Dihydroorotate_DH_I"/>
</dbReference>
<dbReference type="SUPFAM" id="SSF51395">
    <property type="entry name" value="FMN-linked oxidoreductases"/>
    <property type="match status" value="1"/>
</dbReference>
<evidence type="ECO:0000256" key="4">
    <source>
        <dbReference type="ARBA" id="ARBA00022490"/>
    </source>
</evidence>
<comment type="catalytic activity">
    <reaction evidence="9">
        <text>(S)-dihydroorotate + A = orotate + AH2</text>
        <dbReference type="Rhea" id="RHEA:18073"/>
        <dbReference type="ChEBI" id="CHEBI:13193"/>
        <dbReference type="ChEBI" id="CHEBI:17499"/>
        <dbReference type="ChEBI" id="CHEBI:30839"/>
        <dbReference type="ChEBI" id="CHEBI:30864"/>
    </reaction>
</comment>
<protein>
    <recommendedName>
        <fullName evidence="9">Dihydroorotate dehydrogenase</fullName>
        <shortName evidence="9">DHOD</shortName>
        <shortName evidence="9">DHODase</shortName>
        <shortName evidence="9">DHOdehase</shortName>
        <ecNumber evidence="9">1.3.-.-</ecNumber>
    </recommendedName>
</protein>
<feature type="binding site" evidence="9">
    <location>
        <position position="126"/>
    </location>
    <ligand>
        <name>substrate</name>
    </ligand>
</feature>
<dbReference type="RefSeq" id="WP_066237753.1">
    <property type="nucleotide sequence ID" value="NZ_LSGP01000006.1"/>
</dbReference>
<evidence type="ECO:0000259" key="11">
    <source>
        <dbReference type="Pfam" id="PF01180"/>
    </source>
</evidence>
<dbReference type="Gene3D" id="3.20.20.70">
    <property type="entry name" value="Aldolase class I"/>
    <property type="match status" value="1"/>
</dbReference>
<dbReference type="PIRSF" id="PIRSF000164">
    <property type="entry name" value="DHO_oxidase"/>
    <property type="match status" value="1"/>
</dbReference>
<keyword evidence="4 9" id="KW-0963">Cytoplasm</keyword>
<evidence type="ECO:0000256" key="10">
    <source>
        <dbReference type="SAM" id="Phobius"/>
    </source>
</evidence>
<dbReference type="GO" id="GO:0044205">
    <property type="term" value="P:'de novo' UMP biosynthetic process"/>
    <property type="evidence" value="ECO:0007669"/>
    <property type="project" value="UniProtKB-UniRule"/>
</dbReference>
<evidence type="ECO:0000256" key="2">
    <source>
        <dbReference type="ARBA" id="ARBA00004725"/>
    </source>
</evidence>
<comment type="function">
    <text evidence="9">Catalyzes the conversion of dihydroorotate to orotate.</text>
</comment>
<keyword evidence="8 9" id="KW-0560">Oxidoreductase</keyword>
<dbReference type="OrthoDB" id="9794954at2"/>
<keyword evidence="10" id="KW-0812">Transmembrane</keyword>
<dbReference type="UniPathway" id="UPA00070"/>
<dbReference type="InterPro" id="IPR033888">
    <property type="entry name" value="DHOD_1B"/>
</dbReference>
<reference evidence="12 13" key="1">
    <citation type="submission" date="2016-02" db="EMBL/GenBank/DDBJ databases">
        <title>Anaerosporomusa subterraneum gen. nov., sp. nov., a spore-forming obligate anaerobe isolated from saprolite.</title>
        <authorList>
            <person name="Choi J.K."/>
            <person name="Shah M."/>
            <person name="Yee N."/>
        </authorList>
    </citation>
    <scope>NUCLEOTIDE SEQUENCE [LARGE SCALE GENOMIC DNA]</scope>
    <source>
        <strain evidence="12 13">RU4</strain>
    </source>
</reference>
<comment type="pathway">
    <text evidence="2 9">Pyrimidine metabolism; UMP biosynthesis via de novo pathway.</text>
</comment>
<feature type="binding site" evidence="9">
    <location>
        <begin position="264"/>
        <end position="265"/>
    </location>
    <ligand>
        <name>FMN</name>
        <dbReference type="ChEBI" id="CHEBI:58210"/>
    </ligand>
</feature>
<keyword evidence="10" id="KW-0472">Membrane</keyword>
<feature type="domain" description="Dihydroorotate dehydrogenase catalytic" evidence="11">
    <location>
        <begin position="4"/>
        <end position="285"/>
    </location>
</feature>
<evidence type="ECO:0000256" key="1">
    <source>
        <dbReference type="ARBA" id="ARBA00004496"/>
    </source>
</evidence>
<comment type="caution">
    <text evidence="9">Lacks conserved residue(s) required for the propagation of feature annotation.</text>
</comment>
<dbReference type="Pfam" id="PF01180">
    <property type="entry name" value="DHO_dh"/>
    <property type="match status" value="1"/>
</dbReference>
<feature type="binding site" evidence="9">
    <location>
        <begin position="242"/>
        <end position="243"/>
    </location>
    <ligand>
        <name>FMN</name>
        <dbReference type="ChEBI" id="CHEBI:58210"/>
    </ligand>
</feature>
<dbReference type="CDD" id="cd04740">
    <property type="entry name" value="DHOD_1B_like"/>
    <property type="match status" value="1"/>
</dbReference>
<dbReference type="InterPro" id="IPR024920">
    <property type="entry name" value="Dihydroorotate_DH_1"/>
</dbReference>
<feature type="binding site" evidence="9">
    <location>
        <position position="216"/>
    </location>
    <ligand>
        <name>FMN</name>
        <dbReference type="ChEBI" id="CHEBI:58210"/>
    </ligand>
</feature>
<name>A0A154BV90_ANASB</name>
<dbReference type="Proteomes" id="UP000076268">
    <property type="component" value="Unassembled WGS sequence"/>
</dbReference>
<dbReference type="EC" id="1.3.-.-" evidence="9"/>
<feature type="binding site" evidence="9">
    <location>
        <begin position="44"/>
        <end position="45"/>
    </location>
    <ligand>
        <name>FMN</name>
        <dbReference type="ChEBI" id="CHEBI:58210"/>
    </ligand>
</feature>
<keyword evidence="13" id="KW-1185">Reference proteome</keyword>
<evidence type="ECO:0000313" key="12">
    <source>
        <dbReference type="EMBL" id="KYZ77849.1"/>
    </source>
</evidence>
<dbReference type="AlphaFoldDB" id="A0A154BV90"/>
<feature type="binding site" evidence="9">
    <location>
        <position position="44"/>
    </location>
    <ligand>
        <name>substrate</name>
    </ligand>
</feature>
<dbReference type="InterPro" id="IPR001295">
    <property type="entry name" value="Dihydroorotate_DH_CS"/>
</dbReference>
<comment type="cofactor">
    <cofactor evidence="9">
        <name>FMN</name>
        <dbReference type="ChEBI" id="CHEBI:58210"/>
    </cofactor>
    <text evidence="9">Binds 1 FMN per subunit.</text>
</comment>
<dbReference type="GO" id="GO:0005737">
    <property type="term" value="C:cytoplasm"/>
    <property type="evidence" value="ECO:0007669"/>
    <property type="project" value="UniProtKB-SubCell"/>
</dbReference>
<dbReference type="GO" id="GO:0006207">
    <property type="term" value="P:'de novo' pyrimidine nucleobase biosynthetic process"/>
    <property type="evidence" value="ECO:0007669"/>
    <property type="project" value="InterPro"/>
</dbReference>
<dbReference type="STRING" id="1794912.AXX12_17475"/>
<dbReference type="NCBIfam" id="NF005574">
    <property type="entry name" value="PRK07259.1"/>
    <property type="match status" value="1"/>
</dbReference>
<dbReference type="GO" id="GO:0004152">
    <property type="term" value="F:dihydroorotate dehydrogenase activity"/>
    <property type="evidence" value="ECO:0007669"/>
    <property type="project" value="UniProtKB-UniRule"/>
</dbReference>
<keyword evidence="10" id="KW-1133">Transmembrane helix</keyword>
<keyword evidence="7 9" id="KW-0665">Pyrimidine biosynthesis</keyword>
<evidence type="ECO:0000256" key="3">
    <source>
        <dbReference type="ARBA" id="ARBA00008008"/>
    </source>
</evidence>
<feature type="binding site" evidence="9">
    <location>
        <position position="126"/>
    </location>
    <ligand>
        <name>FMN</name>
        <dbReference type="ChEBI" id="CHEBI:58210"/>
    </ligand>
</feature>
<gene>
    <name evidence="9" type="primary">pyrD</name>
    <name evidence="12" type="ORF">AXX12_17475</name>
</gene>
<dbReference type="InterPro" id="IPR013785">
    <property type="entry name" value="Aldolase_TIM"/>
</dbReference>
<dbReference type="PROSITE" id="PS00911">
    <property type="entry name" value="DHODEHASE_1"/>
    <property type="match status" value="1"/>
</dbReference>
<dbReference type="PROSITE" id="PS00912">
    <property type="entry name" value="DHODEHASE_2"/>
    <property type="match status" value="1"/>
</dbReference>
<evidence type="ECO:0000256" key="8">
    <source>
        <dbReference type="ARBA" id="ARBA00023002"/>
    </source>
</evidence>
<organism evidence="12 13">
    <name type="scientific">Anaerosporomusa subterranea</name>
    <dbReference type="NCBI Taxonomy" id="1794912"/>
    <lineage>
        <taxon>Bacteria</taxon>
        <taxon>Bacillati</taxon>
        <taxon>Bacillota</taxon>
        <taxon>Negativicutes</taxon>
        <taxon>Acetonemataceae</taxon>
        <taxon>Anaerosporomusa</taxon>
    </lineage>
</organism>
<feature type="binding site" evidence="9">
    <location>
        <begin position="68"/>
        <end position="72"/>
    </location>
    <ligand>
        <name>substrate</name>
    </ligand>
</feature>
<accession>A0A154BV90</accession>
<feature type="binding site" evidence="9">
    <location>
        <position position="164"/>
    </location>
    <ligand>
        <name>FMN</name>
        <dbReference type="ChEBI" id="CHEBI:58210"/>
    </ligand>
</feature>
<dbReference type="FunFam" id="3.20.20.70:FF:000027">
    <property type="entry name" value="Dihydropyrimidine dehydrogenase [NADP(+)]"/>
    <property type="match status" value="1"/>
</dbReference>
<dbReference type="HAMAP" id="MF_00224">
    <property type="entry name" value="DHO_dh_type1"/>
    <property type="match status" value="1"/>
</dbReference>
<evidence type="ECO:0000256" key="7">
    <source>
        <dbReference type="ARBA" id="ARBA00022975"/>
    </source>
</evidence>
<dbReference type="InterPro" id="IPR005720">
    <property type="entry name" value="Dihydroorotate_DH_cat"/>
</dbReference>